<evidence type="ECO:0000256" key="1">
    <source>
        <dbReference type="SAM" id="SignalP"/>
    </source>
</evidence>
<keyword evidence="1" id="KW-0732">Signal</keyword>
<feature type="chain" id="PRO_5046761266" description="Lipoprotein" evidence="1">
    <location>
        <begin position="25"/>
        <end position="87"/>
    </location>
</feature>
<dbReference type="EMBL" id="CP098747">
    <property type="protein sequence ID" value="USG59909.1"/>
    <property type="molecule type" value="Genomic_DNA"/>
</dbReference>
<protein>
    <recommendedName>
        <fullName evidence="4">Lipoprotein</fullName>
    </recommendedName>
</protein>
<dbReference type="Proteomes" id="UP001056291">
    <property type="component" value="Chromosome"/>
</dbReference>
<evidence type="ECO:0008006" key="4">
    <source>
        <dbReference type="Google" id="ProtNLM"/>
    </source>
</evidence>
<dbReference type="PROSITE" id="PS51257">
    <property type="entry name" value="PROKAR_LIPOPROTEIN"/>
    <property type="match status" value="1"/>
</dbReference>
<accession>A0ABY4VZ89</accession>
<name>A0ABY4VZ89_9PROT</name>
<dbReference type="RefSeq" id="WP_251932679.1">
    <property type="nucleotide sequence ID" value="NZ_CP098747.1"/>
</dbReference>
<sequence>MKPSLALFTLLILGACNTAPKSLAENCAYLAEEYRANTVVITNNRGGNRLQRFDANRLYDLNIAIKNNATSDKCDVSGWPAQPERPV</sequence>
<proteinExistence type="predicted"/>
<evidence type="ECO:0000313" key="3">
    <source>
        <dbReference type="Proteomes" id="UP001056291"/>
    </source>
</evidence>
<reference evidence="2" key="1">
    <citation type="submission" date="2022-06" db="EMBL/GenBank/DDBJ databases">
        <title>Sneathiella actinostolidae sp. nov., isolated from a sea anemonein the Western Pacific Ocean.</title>
        <authorList>
            <person name="Wei M.J."/>
        </authorList>
    </citation>
    <scope>NUCLEOTIDE SEQUENCE</scope>
    <source>
        <strain evidence="2">PHK-P5</strain>
    </source>
</reference>
<keyword evidence="3" id="KW-1185">Reference proteome</keyword>
<feature type="signal peptide" evidence="1">
    <location>
        <begin position="1"/>
        <end position="24"/>
    </location>
</feature>
<organism evidence="2 3">
    <name type="scientific">Sneathiella marina</name>
    <dbReference type="NCBI Taxonomy" id="2950108"/>
    <lineage>
        <taxon>Bacteria</taxon>
        <taxon>Pseudomonadati</taxon>
        <taxon>Pseudomonadota</taxon>
        <taxon>Alphaproteobacteria</taxon>
        <taxon>Sneathiellales</taxon>
        <taxon>Sneathiellaceae</taxon>
        <taxon>Sneathiella</taxon>
    </lineage>
</organism>
<evidence type="ECO:0000313" key="2">
    <source>
        <dbReference type="EMBL" id="USG59909.1"/>
    </source>
</evidence>
<gene>
    <name evidence="2" type="ORF">NBZ79_12055</name>
</gene>